<protein>
    <submittedName>
        <fullName evidence="1">Uncharacterized protein</fullName>
    </submittedName>
</protein>
<dbReference type="GeneID" id="25473450"/>
<dbReference type="RefSeq" id="XP_013440382.1">
    <property type="nucleotide sequence ID" value="XM_013584928.1"/>
</dbReference>
<gene>
    <name evidence="1" type="ORF">ENH_00032860</name>
</gene>
<name>U6MN18_9EIME</name>
<evidence type="ECO:0000313" key="2">
    <source>
        <dbReference type="Proteomes" id="UP000030754"/>
    </source>
</evidence>
<organism evidence="1 2">
    <name type="scientific">Eimeria necatrix</name>
    <dbReference type="NCBI Taxonomy" id="51315"/>
    <lineage>
        <taxon>Eukaryota</taxon>
        <taxon>Sar</taxon>
        <taxon>Alveolata</taxon>
        <taxon>Apicomplexa</taxon>
        <taxon>Conoidasida</taxon>
        <taxon>Coccidia</taxon>
        <taxon>Eucoccidiorida</taxon>
        <taxon>Eimeriorina</taxon>
        <taxon>Eimeriidae</taxon>
        <taxon>Eimeria</taxon>
    </lineage>
</organism>
<sequence>MCLPDITTALLLLPDKLPLPRRARDAEMLPDSNSRWGMTEETLQLQGSSCQKDKGAAVRNLAHKAAPPGMVMAERLHLRRSTLNVRRVKQTRQR</sequence>
<reference evidence="1" key="2">
    <citation type="submission" date="2013-10" db="EMBL/GenBank/DDBJ databases">
        <authorList>
            <person name="Aslett M."/>
        </authorList>
    </citation>
    <scope>NUCLEOTIDE SEQUENCE [LARGE SCALE GENOMIC DNA]</scope>
    <source>
        <strain evidence="1">Houghton</strain>
    </source>
</reference>
<dbReference type="AlphaFoldDB" id="U6MN18"/>
<reference evidence="1" key="1">
    <citation type="submission" date="2013-10" db="EMBL/GenBank/DDBJ databases">
        <title>Genomic analysis of the causative agents of coccidiosis in chickens.</title>
        <authorList>
            <person name="Reid A.J."/>
            <person name="Blake D."/>
            <person name="Billington K."/>
            <person name="Browne H."/>
            <person name="Dunn M."/>
            <person name="Hung S."/>
            <person name="Kawahara F."/>
            <person name="Miranda-Saavedra D."/>
            <person name="Mourier T."/>
            <person name="Nagra H."/>
            <person name="Otto T.D."/>
            <person name="Rawlings N."/>
            <person name="Sanchez A."/>
            <person name="Sanders M."/>
            <person name="Subramaniam C."/>
            <person name="Tay Y."/>
            <person name="Dear P."/>
            <person name="Doerig C."/>
            <person name="Gruber A."/>
            <person name="Parkinson J."/>
            <person name="Shirley M."/>
            <person name="Wan K.L."/>
            <person name="Berriman M."/>
            <person name="Tomley F."/>
            <person name="Pain A."/>
        </authorList>
    </citation>
    <scope>NUCLEOTIDE SEQUENCE [LARGE SCALE GENOMIC DNA]</scope>
    <source>
        <strain evidence="1">Houghton</strain>
    </source>
</reference>
<proteinExistence type="predicted"/>
<dbReference type="OrthoDB" id="10350252at2759"/>
<keyword evidence="2" id="KW-1185">Reference proteome</keyword>
<evidence type="ECO:0000313" key="1">
    <source>
        <dbReference type="EMBL" id="CDJ63020.1"/>
    </source>
</evidence>
<dbReference type="VEuPathDB" id="ToxoDB:ENH_00032860"/>
<dbReference type="Proteomes" id="UP000030754">
    <property type="component" value="Unassembled WGS sequence"/>
</dbReference>
<dbReference type="EMBL" id="HG722675">
    <property type="protein sequence ID" value="CDJ63020.1"/>
    <property type="molecule type" value="Genomic_DNA"/>
</dbReference>
<accession>U6MN18</accession>